<proteinExistence type="predicted"/>
<accession>X0W9F3</accession>
<feature type="non-terminal residue" evidence="1">
    <location>
        <position position="1"/>
    </location>
</feature>
<sequence>LLIGILACGGSGDTNQNSSKPVEPKRGWLCDFDTTGNIRLWTAASMDATVKDIVGTCVGCCVDVTLKDETVANGILFYYISVGGQSGWVDVDYFYRSKPSWATN</sequence>
<comment type="caution">
    <text evidence="1">The sequence shown here is derived from an EMBL/GenBank/DDBJ whole genome shotgun (WGS) entry which is preliminary data.</text>
</comment>
<evidence type="ECO:0008006" key="2">
    <source>
        <dbReference type="Google" id="ProtNLM"/>
    </source>
</evidence>
<evidence type="ECO:0000313" key="1">
    <source>
        <dbReference type="EMBL" id="GAG21228.1"/>
    </source>
</evidence>
<reference evidence="1" key="1">
    <citation type="journal article" date="2014" name="Front. Microbiol.">
        <title>High frequency of phylogenetically diverse reductive dehalogenase-homologous genes in deep subseafloor sedimentary metagenomes.</title>
        <authorList>
            <person name="Kawai M."/>
            <person name="Futagami T."/>
            <person name="Toyoda A."/>
            <person name="Takaki Y."/>
            <person name="Nishi S."/>
            <person name="Hori S."/>
            <person name="Arai W."/>
            <person name="Tsubouchi T."/>
            <person name="Morono Y."/>
            <person name="Uchiyama I."/>
            <person name="Ito T."/>
            <person name="Fujiyama A."/>
            <person name="Inagaki F."/>
            <person name="Takami H."/>
        </authorList>
    </citation>
    <scope>NUCLEOTIDE SEQUENCE</scope>
    <source>
        <strain evidence="1">Expedition CK06-06</strain>
    </source>
</reference>
<dbReference type="AlphaFoldDB" id="X0W9F3"/>
<organism evidence="1">
    <name type="scientific">marine sediment metagenome</name>
    <dbReference type="NCBI Taxonomy" id="412755"/>
    <lineage>
        <taxon>unclassified sequences</taxon>
        <taxon>metagenomes</taxon>
        <taxon>ecological metagenomes</taxon>
    </lineage>
</organism>
<gene>
    <name evidence="1" type="ORF">S01H1_58647</name>
</gene>
<protein>
    <recommendedName>
        <fullName evidence="2">SH3b domain-containing protein</fullName>
    </recommendedName>
</protein>
<dbReference type="EMBL" id="BARS01038316">
    <property type="protein sequence ID" value="GAG21228.1"/>
    <property type="molecule type" value="Genomic_DNA"/>
</dbReference>
<name>X0W9F3_9ZZZZ</name>